<reference evidence="1" key="1">
    <citation type="journal article" date="2020" name="Ecol. Evol.">
        <title>Genome structure and content of the rice root-knot nematode (Meloidogyne graminicola).</title>
        <authorList>
            <person name="Phan N.T."/>
            <person name="Danchin E.G.J."/>
            <person name="Klopp C."/>
            <person name="Perfus-Barbeoch L."/>
            <person name="Kozlowski D.K."/>
            <person name="Koutsovoulos G.D."/>
            <person name="Lopez-Roques C."/>
            <person name="Bouchez O."/>
            <person name="Zahm M."/>
            <person name="Besnard G."/>
            <person name="Bellafiore S."/>
        </authorList>
    </citation>
    <scope>NUCLEOTIDE SEQUENCE</scope>
    <source>
        <strain evidence="1">VN-18</strain>
    </source>
</reference>
<accession>A0A8T0A0P9</accession>
<keyword evidence="2" id="KW-1185">Reference proteome</keyword>
<organism evidence="1 2">
    <name type="scientific">Meloidogyne graminicola</name>
    <dbReference type="NCBI Taxonomy" id="189291"/>
    <lineage>
        <taxon>Eukaryota</taxon>
        <taxon>Metazoa</taxon>
        <taxon>Ecdysozoa</taxon>
        <taxon>Nematoda</taxon>
        <taxon>Chromadorea</taxon>
        <taxon>Rhabditida</taxon>
        <taxon>Tylenchina</taxon>
        <taxon>Tylenchomorpha</taxon>
        <taxon>Tylenchoidea</taxon>
        <taxon>Meloidogynidae</taxon>
        <taxon>Meloidogyninae</taxon>
        <taxon>Meloidogyne</taxon>
    </lineage>
</organism>
<name>A0A8T0A0P9_9BILA</name>
<comment type="caution">
    <text evidence="1">The sequence shown here is derived from an EMBL/GenBank/DDBJ whole genome shotgun (WGS) entry which is preliminary data.</text>
</comment>
<dbReference type="OrthoDB" id="5884033at2759"/>
<evidence type="ECO:0008006" key="3">
    <source>
        <dbReference type="Google" id="ProtNLM"/>
    </source>
</evidence>
<evidence type="ECO:0000313" key="1">
    <source>
        <dbReference type="EMBL" id="KAF7638879.1"/>
    </source>
</evidence>
<protein>
    <recommendedName>
        <fullName evidence="3">Dynein light chain</fullName>
    </recommendedName>
</protein>
<proteinExistence type="predicted"/>
<dbReference type="Proteomes" id="UP000605970">
    <property type="component" value="Unassembled WGS sequence"/>
</dbReference>
<evidence type="ECO:0000313" key="2">
    <source>
        <dbReference type="Proteomes" id="UP000605970"/>
    </source>
</evidence>
<dbReference type="AlphaFoldDB" id="A0A8T0A0P9"/>
<sequence>MFTGSITIKATILSSYKTLFQFTCYLPLCVCSIASRFPSTMSVLNGRVIIEHNAHNAPAGTANFAHQVIAEAVKKYGSMHDSLKAMEEIGKFVKTSLVAKYGCDWQCNVNFSRTGVCSISQGDSYSLLVRVDFFNVIIWK</sequence>
<dbReference type="EMBL" id="JABEBT010000009">
    <property type="protein sequence ID" value="KAF7638879.1"/>
    <property type="molecule type" value="Genomic_DNA"/>
</dbReference>
<gene>
    <name evidence="1" type="ORF">Mgra_00001688</name>
</gene>